<evidence type="ECO:0000256" key="1">
    <source>
        <dbReference type="SAM" id="MobiDB-lite"/>
    </source>
</evidence>
<proteinExistence type="predicted"/>
<keyword evidence="4" id="KW-1185">Reference proteome</keyword>
<protein>
    <submittedName>
        <fullName evidence="2">Uncharacterized protein</fullName>
    </submittedName>
</protein>
<dbReference type="Proteomes" id="UP000077755">
    <property type="component" value="Chromosome 7"/>
</dbReference>
<evidence type="ECO:0000313" key="3">
    <source>
        <dbReference type="EMBL" id="WOH08385.1"/>
    </source>
</evidence>
<evidence type="ECO:0000313" key="2">
    <source>
        <dbReference type="EMBL" id="KZM86978.1"/>
    </source>
</evidence>
<feature type="compositionally biased region" description="Basic and acidic residues" evidence="1">
    <location>
        <begin position="35"/>
        <end position="48"/>
    </location>
</feature>
<dbReference type="AlphaFoldDB" id="A0A164T2W1"/>
<name>A0A164T2W1_DAUCS</name>
<accession>A0A164T2W1</accession>
<evidence type="ECO:0000313" key="4">
    <source>
        <dbReference type="Proteomes" id="UP000077755"/>
    </source>
</evidence>
<reference evidence="2" key="1">
    <citation type="journal article" date="2016" name="Nat. Genet.">
        <title>A high-quality carrot genome assembly provides new insights into carotenoid accumulation and asterid genome evolution.</title>
        <authorList>
            <person name="Iorizzo M."/>
            <person name="Ellison S."/>
            <person name="Senalik D."/>
            <person name="Zeng P."/>
            <person name="Satapoomin P."/>
            <person name="Huang J."/>
            <person name="Bowman M."/>
            <person name="Iovene M."/>
            <person name="Sanseverino W."/>
            <person name="Cavagnaro P."/>
            <person name="Yildiz M."/>
            <person name="Macko-Podgorni A."/>
            <person name="Moranska E."/>
            <person name="Grzebelus E."/>
            <person name="Grzebelus D."/>
            <person name="Ashrafi H."/>
            <person name="Zheng Z."/>
            <person name="Cheng S."/>
            <person name="Spooner D."/>
            <person name="Van Deynze A."/>
            <person name="Simon P."/>
        </authorList>
    </citation>
    <scope>NUCLEOTIDE SEQUENCE [LARGE SCALE GENOMIC DNA]</scope>
    <source>
        <tissue evidence="2">Leaf</tissue>
    </source>
</reference>
<sequence length="129" mass="14250">MATDESDSSAPHRKQRGRVTALDEFLLNRVSKLQHKGDHASPEPHSAHSDLPSTPRTTLGTVDTNICLNKINETNIDGKYVSSDVISDDFSRKYRGPSIQTILDRKSERFSSTSSILSGNEGLTIYLSM</sequence>
<dbReference type="EMBL" id="LNRQ01000007">
    <property type="protein sequence ID" value="KZM86978.1"/>
    <property type="molecule type" value="Genomic_DNA"/>
</dbReference>
<feature type="region of interest" description="Disordered" evidence="1">
    <location>
        <begin position="1"/>
        <end position="58"/>
    </location>
</feature>
<dbReference type="EMBL" id="CP093349">
    <property type="protein sequence ID" value="WOH08385.1"/>
    <property type="molecule type" value="Genomic_DNA"/>
</dbReference>
<reference evidence="3" key="2">
    <citation type="submission" date="2022-03" db="EMBL/GenBank/DDBJ databases">
        <title>Draft title - Genomic analysis of global carrot germplasm unveils the trajectory of domestication and the origin of high carotenoid orange carrot.</title>
        <authorList>
            <person name="Iorizzo M."/>
            <person name="Ellison S."/>
            <person name="Senalik D."/>
            <person name="Macko-Podgorni A."/>
            <person name="Grzebelus D."/>
            <person name="Bostan H."/>
            <person name="Rolling W."/>
            <person name="Curaba J."/>
            <person name="Simon P."/>
        </authorList>
    </citation>
    <scope>NUCLEOTIDE SEQUENCE</scope>
    <source>
        <tissue evidence="3">Leaf</tissue>
    </source>
</reference>
<organism evidence="2">
    <name type="scientific">Daucus carota subsp. sativus</name>
    <name type="common">Carrot</name>
    <dbReference type="NCBI Taxonomy" id="79200"/>
    <lineage>
        <taxon>Eukaryota</taxon>
        <taxon>Viridiplantae</taxon>
        <taxon>Streptophyta</taxon>
        <taxon>Embryophyta</taxon>
        <taxon>Tracheophyta</taxon>
        <taxon>Spermatophyta</taxon>
        <taxon>Magnoliopsida</taxon>
        <taxon>eudicotyledons</taxon>
        <taxon>Gunneridae</taxon>
        <taxon>Pentapetalae</taxon>
        <taxon>asterids</taxon>
        <taxon>campanulids</taxon>
        <taxon>Apiales</taxon>
        <taxon>Apiaceae</taxon>
        <taxon>Apioideae</taxon>
        <taxon>Scandiceae</taxon>
        <taxon>Daucinae</taxon>
        <taxon>Daucus</taxon>
        <taxon>Daucus sect. Daucus</taxon>
    </lineage>
</organism>
<gene>
    <name evidence="2" type="ORF">DCAR_024112</name>
    <name evidence="3" type="ORF">DCAR_0727824</name>
</gene>
<dbReference type="Gramene" id="KZM86978">
    <property type="protein sequence ID" value="KZM86978"/>
    <property type="gene ID" value="DCAR_024112"/>
</dbReference>